<accession>M1D8S9</accession>
<reference evidence="2" key="2">
    <citation type="submission" date="2015-06" db="UniProtKB">
        <authorList>
            <consortium name="EnsemblPlants"/>
        </authorList>
    </citation>
    <scope>IDENTIFICATION</scope>
    <source>
        <strain evidence="2">DM1-3 516 R44</strain>
    </source>
</reference>
<dbReference type="Gramene" id="PGSC0003DMT400085115">
    <property type="protein sequence ID" value="PGSC0003DMT400085115"/>
    <property type="gene ID" value="PGSC0003DMG400034686"/>
</dbReference>
<dbReference type="HOGENOM" id="CLU_2019306_0_0_1"/>
<evidence type="ECO:0000256" key="1">
    <source>
        <dbReference type="SAM" id="MobiDB-lite"/>
    </source>
</evidence>
<keyword evidence="3" id="KW-1185">Reference proteome</keyword>
<dbReference type="AlphaFoldDB" id="M1D8S9"/>
<proteinExistence type="predicted"/>
<name>M1D8S9_SOLTU</name>
<evidence type="ECO:0000313" key="2">
    <source>
        <dbReference type="EnsemblPlants" id="PGSC0003DMT400085115"/>
    </source>
</evidence>
<reference evidence="3" key="1">
    <citation type="journal article" date="2011" name="Nature">
        <title>Genome sequence and analysis of the tuber crop potato.</title>
        <authorList>
            <consortium name="The Potato Genome Sequencing Consortium"/>
        </authorList>
    </citation>
    <scope>NUCLEOTIDE SEQUENCE [LARGE SCALE GENOMIC DNA]</scope>
    <source>
        <strain evidence="3">cv. DM1-3 516 R44</strain>
    </source>
</reference>
<feature type="compositionally biased region" description="Polar residues" evidence="1">
    <location>
        <begin position="1"/>
        <end position="37"/>
    </location>
</feature>
<protein>
    <submittedName>
        <fullName evidence="2">Uncharacterized protein</fullName>
    </submittedName>
</protein>
<sequence>MSHSSQPNGNTTITLERSNATANRPHNIETNTSQKQGLNMDKDEHFDLVIANPSVRQALKEAITKSNNTENPPPKTQTAGSKDKTLQNKNNQKSKIPLVPPIQTLNPQSTTLPKLILPKKSKI</sequence>
<feature type="region of interest" description="Disordered" evidence="1">
    <location>
        <begin position="62"/>
        <end position="123"/>
    </location>
</feature>
<feature type="region of interest" description="Disordered" evidence="1">
    <location>
        <begin position="1"/>
        <end position="38"/>
    </location>
</feature>
<evidence type="ECO:0000313" key="3">
    <source>
        <dbReference type="Proteomes" id="UP000011115"/>
    </source>
</evidence>
<dbReference type="InParanoid" id="M1D8S9"/>
<organism evidence="2 3">
    <name type="scientific">Solanum tuberosum</name>
    <name type="common">Potato</name>
    <dbReference type="NCBI Taxonomy" id="4113"/>
    <lineage>
        <taxon>Eukaryota</taxon>
        <taxon>Viridiplantae</taxon>
        <taxon>Streptophyta</taxon>
        <taxon>Embryophyta</taxon>
        <taxon>Tracheophyta</taxon>
        <taxon>Spermatophyta</taxon>
        <taxon>Magnoliopsida</taxon>
        <taxon>eudicotyledons</taxon>
        <taxon>Gunneridae</taxon>
        <taxon>Pentapetalae</taxon>
        <taxon>asterids</taxon>
        <taxon>lamiids</taxon>
        <taxon>Solanales</taxon>
        <taxon>Solanaceae</taxon>
        <taxon>Solanoideae</taxon>
        <taxon>Solaneae</taxon>
        <taxon>Solanum</taxon>
    </lineage>
</organism>
<feature type="compositionally biased region" description="Polar residues" evidence="1">
    <location>
        <begin position="64"/>
        <end position="80"/>
    </location>
</feature>
<dbReference type="Proteomes" id="UP000011115">
    <property type="component" value="Unassembled WGS sequence"/>
</dbReference>
<dbReference type="PaxDb" id="4113-PGSC0003DMT400085115"/>
<dbReference type="EnsemblPlants" id="PGSC0003DMT400085115">
    <property type="protein sequence ID" value="PGSC0003DMT400085115"/>
    <property type="gene ID" value="PGSC0003DMG400034686"/>
</dbReference>